<evidence type="ECO:0000313" key="2">
    <source>
        <dbReference type="Proteomes" id="UP000334990"/>
    </source>
</evidence>
<reference evidence="1 2" key="1">
    <citation type="submission" date="2019-10" db="EMBL/GenBank/DDBJ databases">
        <title>Whole genome shotgun sequence of Acrocarpospora corrugata NBRC 13972.</title>
        <authorList>
            <person name="Ichikawa N."/>
            <person name="Kimura A."/>
            <person name="Kitahashi Y."/>
            <person name="Komaki H."/>
            <person name="Oguchi A."/>
        </authorList>
    </citation>
    <scope>NUCLEOTIDE SEQUENCE [LARGE SCALE GENOMIC DNA]</scope>
    <source>
        <strain evidence="1 2">NBRC 13972</strain>
    </source>
</reference>
<gene>
    <name evidence="1" type="ORF">Acor_47780</name>
</gene>
<comment type="caution">
    <text evidence="1">The sequence shown here is derived from an EMBL/GenBank/DDBJ whole genome shotgun (WGS) entry which is preliminary data.</text>
</comment>
<organism evidence="1 2">
    <name type="scientific">Acrocarpospora corrugata</name>
    <dbReference type="NCBI Taxonomy" id="35763"/>
    <lineage>
        <taxon>Bacteria</taxon>
        <taxon>Bacillati</taxon>
        <taxon>Actinomycetota</taxon>
        <taxon>Actinomycetes</taxon>
        <taxon>Streptosporangiales</taxon>
        <taxon>Streptosporangiaceae</taxon>
        <taxon>Acrocarpospora</taxon>
    </lineage>
</organism>
<accession>A0A5M3W3X5</accession>
<dbReference type="AlphaFoldDB" id="A0A5M3W3X5"/>
<dbReference type="Proteomes" id="UP000334990">
    <property type="component" value="Unassembled WGS sequence"/>
</dbReference>
<dbReference type="EMBL" id="BLAD01000061">
    <property type="protein sequence ID" value="GES02712.1"/>
    <property type="molecule type" value="Genomic_DNA"/>
</dbReference>
<keyword evidence="2" id="KW-1185">Reference proteome</keyword>
<name>A0A5M3W3X5_9ACTN</name>
<proteinExistence type="predicted"/>
<evidence type="ECO:0000313" key="1">
    <source>
        <dbReference type="EMBL" id="GES02712.1"/>
    </source>
</evidence>
<sequence length="117" mass="12973">MNLRSWKVWGAFATAGVGVAVNLATEWKYNVLAWAAVPVLSLLALKLGSMADQAGQREATYHQGPQIPPVLRWEERNGRAHRTVSTTSEKVATEFLRRIPPPLDTPYEPPRHSSGQL</sequence>
<protein>
    <submittedName>
        <fullName evidence="1">Uncharacterized protein</fullName>
    </submittedName>
</protein>